<dbReference type="Pfam" id="PF23099">
    <property type="entry name" value="UTP20_C"/>
    <property type="match status" value="1"/>
</dbReference>
<feature type="domain" description="U3 small nucleolar RNA-associated protein 20" evidence="3">
    <location>
        <begin position="1613"/>
        <end position="1829"/>
    </location>
</feature>
<feature type="domain" description="U3 small nucleolar RNA-associated protein 20 C-terminal" evidence="4">
    <location>
        <begin position="2254"/>
        <end position="2503"/>
    </location>
</feature>
<protein>
    <submittedName>
        <fullName evidence="5">U3 small nucleolar RNA-associated protein 20</fullName>
    </submittedName>
</protein>
<evidence type="ECO:0000259" key="4">
    <source>
        <dbReference type="Pfam" id="PF23099"/>
    </source>
</evidence>
<feature type="region of interest" description="Disordered" evidence="1">
    <location>
        <begin position="2485"/>
        <end position="2518"/>
    </location>
</feature>
<evidence type="ECO:0000259" key="3">
    <source>
        <dbReference type="Pfam" id="PF20416"/>
    </source>
</evidence>
<sequence length="2518" mass="285227">MAEPAKERRHAFRSFKERVDSMKIEPSRKLNTRAHDYVETSHFLATLEHWKEVNISGDFTEFVREVEPFCQTLAQILHHQAKIFASLHLHIEKNDVHSIQPLLELMSQFIHDLGPDFMPFYNLFLHLIVTLAQQTSPNDAQNMRNTLNVLEWCFNTLAFSFKYLARVLTEDLKPTFTELMPVLQMTKQTYVLRFCAEALSFLVKKLRPEPLKEIVQFSFNEQDDLHTKNKFFCESLVTLFSEAMKNTSETFHLKLGTLFSVLLENALAEDIQKCGCIGALCDIMLQVLKHGSAQACAKFYNTCIAHLQKVVLLTKQPRLLEDVLKVLITMCYSESGKKIQDWPAVFSVIELLLQKARLLGGAQQDYSREFLALLAHLFATIVRNCATEHLSKHFEYMAGFLATIDDNRYFLSFYELAYTNAPEKMATFGAVRSLQNVINNAKNESQLISLAQKLLKLEKSATLEIVLPSFLTLQLLEMMERDFKEPFCHLVLQALFWKLKLLAFAPDGGSDSATPVRILQLLADRSLPQSPFLHDVLGISMGVAVLLSKPACTEATEIYTLIQNCLEPCRGLIDFLTGATRFLEKHSAAVSLLLAADRDQICLVLAQNFSLPDRHVRVKTATFLAKLYQVAALPVPFVISQIKIIDEAPLTIANANDVKMRIRNVITEFAAMKDRTTNDKIQLSLYVVGLLSNNFQPCWLAVYESLPQLAESGCSDYLWKVLMAFLQYDFDHQTAPYTGEDEFADTTQALLGFDVLDEKLAASINAAAESILLTDSDSLVALVDTAQNSSTRRAYNPQLRSRIIKAMQAITYVVELHGAEFIELITALHGSESSENDSWTNKDKLAVVSVCAKFKKMQKIAGNERLFELVLENLLSKQTNVQQESLEVLFAWNKPQINKYKDNLKNLLEDKLFRDELQALVNKNGDSKIEDGDAPDVIPIVLRILYGRAKGASNNKSKNGRKFAIATILPNLPDVHVERFLDILSQQLNFRPFFETKQLPEPTKKELNSMVGYLNMLFEVYNGLGYKFAHVLRHTIQPLTFTLLSGQKVLDLENEDELTIKIARTVRLLGFKCLDHLFKITASTYDLSDEGDLIFEQIVAPRLPRFAQENAQQPSALMNTILGWVSSPRLVPFLYLHDHAAVRAVMELAANPHTKDSVQQAILDFAISAFTRKDVTDDSYYTLLALIVDGMLSVLPNIIEVTLDKDINARAATLLLLIIEGGYVQETATKRALVQACASAIRKPPAQIGASDRVSLLLSLVSILDGFECAFDDIRQLFDVCSLAFRSYKDRNVREALVQIFGVIGSQFPEFALVADLLADLNAFSAKRMVEPDFERRLSAFGKINESLYSQLSPQQWLPIVQACLFFINDPDEIAIRSNASYTLTRYLDGLAGKPEEETAAYVKMFNSVVVPHLRTGLKKESDEIKDQYIHVLAAAVQNHRFFPEFELMKVLLAEDPDEDFFKNFTHIQLKCKQQAIRSLVDVRTEISPDCIHHYLLPMTELYTVCEGDKMRAILDDTHATWALLVLRLRWDHFRLLFRKHIQAAARAEENERRDRIRLVIFISQGMLTSFRAQREGRVDEAFAYFPEDLAKTEQFIMREFFEPIMEVVRIRDDETVVDRTLLVEAAVNCLLCVSDEQAELAISGTLTSTCQALRSRYQPTRDSVRKTLCKVTKIVGAKYFKFVVQELKTALSRGAQIHVLSYTTHAVLAAIRDSLQPGDLDDSAPLIVDIIMEDIFGAAGQDKDAEDYVSSMREVKLKKSFDTGEVLCTNISLSSFRYIVEPIKMLLKVNIPLRTRRKLDDLLVKYSHGILFNPCAATRDVLVLCYELHQQSTSVEFFSRKYTAPTEAEEHFLVKVNAKPTHMNVDKSQVLFALQKLCFELMRSALGKNPQLMTAANLDGFIPLMQASMEAEDEGLLVALYRVLDLIVKLEFDESRDAFFTDLATRAFSIIQNLASTSSELAQTCLRYLATIVRHKPAVKLSDSALMYVLIRILPDLEEPDQQGLAFNFLKAVLYQHIMLPEVYEVMEKVSSIMVVNHNKAIRDMARALYFQFLMEYEQGPAKLEKAFKFLVNNLGYPTQSGRESVMELMHSVILKSSETLLAQLATSFFVGLANVAVSDDILKCREMASALIARLFKKAPKERPTMENFTLSWMVQDGNSLLRRCGLLVYKVYLSVFGFGSHEKLDSAAFGLVETVIGQARLGADTDTDWEDVYMGMSVFSGMCNALGEQVLTSKFEPIWRHVLDTILYPHTWVRLLSARLVGVLLGNLDKVTFTLTPEQLQTVCYRLLRQLGAPVVAPELGTQIVKNMIQIATKWQNEQTPFYVIEKAGEDAEPDANEEGRFEPDAEVEQPKYASAIDFVLARICSLMRQDTRSDKNLTARKAAIQLGAVIAQLVDEVKLVDVSRQLLFGMYYILEQDAYSDAENDVLNMAKESVKALEDRLGVTKFIEVHTSVRKLVDQKRQERRVKRAQLAITAPDVAARRKMKKHGNFREKRKHRKDDNGYYRAKRTKKNQA</sequence>
<feature type="compositionally biased region" description="Basic residues" evidence="1">
    <location>
        <begin position="2485"/>
        <end position="2501"/>
    </location>
</feature>
<evidence type="ECO:0000259" key="2">
    <source>
        <dbReference type="Pfam" id="PF07539"/>
    </source>
</evidence>
<dbReference type="PANTHER" id="PTHR17695">
    <property type="entry name" value="SMALL SUBUNIT PROCESSOME COMPONENT 20 HOMOLOG"/>
    <property type="match status" value="1"/>
</dbReference>
<dbReference type="GO" id="GO:0032040">
    <property type="term" value="C:small-subunit processome"/>
    <property type="evidence" value="ECO:0007669"/>
    <property type="project" value="TreeGrafter"/>
</dbReference>
<evidence type="ECO:0000256" key="1">
    <source>
        <dbReference type="SAM" id="MobiDB-lite"/>
    </source>
</evidence>
<dbReference type="InterPro" id="IPR057525">
    <property type="entry name" value="UTP20_C"/>
</dbReference>
<evidence type="ECO:0000313" key="5">
    <source>
        <dbReference type="EMBL" id="QBM85740.1"/>
    </source>
</evidence>
<dbReference type="InterPro" id="IPR046523">
    <property type="entry name" value="UTP20_dom"/>
</dbReference>
<name>A0A4P6XEI4_9ASCO</name>
<reference evidence="6" key="1">
    <citation type="submission" date="2019-03" db="EMBL/GenBank/DDBJ databases">
        <title>Snf2 controls pulcherriminic acid biosynthesis and connects pigmentation and antifungal activity of the yeast Metschnikowia pulcherrima.</title>
        <authorList>
            <person name="Gore-Lloyd D."/>
            <person name="Sumann I."/>
            <person name="Brachmann A.O."/>
            <person name="Schneeberger K."/>
            <person name="Ortiz-Merino R.A."/>
            <person name="Moreno-Beltran M."/>
            <person name="Schlaefli M."/>
            <person name="Kirner P."/>
            <person name="Santos Kron A."/>
            <person name="Wolfe K.H."/>
            <person name="Piel J."/>
            <person name="Ahrens C.H."/>
            <person name="Henk D."/>
            <person name="Freimoser F.M."/>
        </authorList>
    </citation>
    <scope>NUCLEOTIDE SEQUENCE [LARGE SCALE GENOMIC DNA]</scope>
    <source>
        <strain evidence="6">APC 1.2</strain>
    </source>
</reference>
<dbReference type="PANTHER" id="PTHR17695:SF11">
    <property type="entry name" value="SMALL SUBUNIT PROCESSOME COMPONENT 20 HOMOLOG"/>
    <property type="match status" value="1"/>
</dbReference>
<evidence type="ECO:0000313" key="6">
    <source>
        <dbReference type="Proteomes" id="UP000292447"/>
    </source>
</evidence>
<dbReference type="InterPro" id="IPR052575">
    <property type="entry name" value="SSU_processome_comp_20"/>
</dbReference>
<dbReference type="Pfam" id="PF20416">
    <property type="entry name" value="UTP20"/>
    <property type="match status" value="1"/>
</dbReference>
<feature type="compositionally biased region" description="Basic residues" evidence="1">
    <location>
        <begin position="2509"/>
        <end position="2518"/>
    </location>
</feature>
<dbReference type="Pfam" id="PF07539">
    <property type="entry name" value="UTP20_N"/>
    <property type="match status" value="1"/>
</dbReference>
<gene>
    <name evidence="5" type="primary">MPUL0A03650</name>
    <name evidence="5" type="ORF">METSCH_A03650</name>
</gene>
<dbReference type="STRING" id="2163413.A0A4P6XEI4"/>
<feature type="domain" description="U3 small nucleolar RNA-associated protein 20 N-terminal" evidence="2">
    <location>
        <begin position="838"/>
        <end position="1422"/>
    </location>
</feature>
<organism evidence="5 6">
    <name type="scientific">Metschnikowia aff. pulcherrima</name>
    <dbReference type="NCBI Taxonomy" id="2163413"/>
    <lineage>
        <taxon>Eukaryota</taxon>
        <taxon>Fungi</taxon>
        <taxon>Dikarya</taxon>
        <taxon>Ascomycota</taxon>
        <taxon>Saccharomycotina</taxon>
        <taxon>Pichiomycetes</taxon>
        <taxon>Metschnikowiaceae</taxon>
        <taxon>Metschnikowia</taxon>
    </lineage>
</organism>
<proteinExistence type="predicted"/>
<keyword evidence="6" id="KW-1185">Reference proteome</keyword>
<dbReference type="Proteomes" id="UP000292447">
    <property type="component" value="Chromosome I"/>
</dbReference>
<dbReference type="GO" id="GO:0030686">
    <property type="term" value="C:90S preribosome"/>
    <property type="evidence" value="ECO:0007669"/>
    <property type="project" value="TreeGrafter"/>
</dbReference>
<accession>A0A4P6XEI4</accession>
<dbReference type="InterPro" id="IPR011430">
    <property type="entry name" value="UTP20_N"/>
</dbReference>
<dbReference type="EMBL" id="CP034456">
    <property type="protein sequence ID" value="QBM85740.1"/>
    <property type="molecule type" value="Genomic_DNA"/>
</dbReference>
<dbReference type="SUPFAM" id="SSF48371">
    <property type="entry name" value="ARM repeat"/>
    <property type="match status" value="3"/>
</dbReference>
<dbReference type="InterPro" id="IPR016024">
    <property type="entry name" value="ARM-type_fold"/>
</dbReference>